<feature type="region of interest" description="Disordered" evidence="6">
    <location>
        <begin position="115"/>
        <end position="175"/>
    </location>
</feature>
<evidence type="ECO:0000256" key="6">
    <source>
        <dbReference type="SAM" id="MobiDB-lite"/>
    </source>
</evidence>
<feature type="compositionally biased region" description="Basic and acidic residues" evidence="6">
    <location>
        <begin position="900"/>
        <end position="917"/>
    </location>
</feature>
<feature type="region of interest" description="Disordered" evidence="6">
    <location>
        <begin position="597"/>
        <end position="670"/>
    </location>
</feature>
<keyword evidence="5" id="KW-0067">ATP-binding</keyword>
<proteinExistence type="predicted"/>
<dbReference type="Pfam" id="PF03133">
    <property type="entry name" value="TTL"/>
    <property type="match status" value="1"/>
</dbReference>
<evidence type="ECO:0000256" key="2">
    <source>
        <dbReference type="ARBA" id="ARBA00022490"/>
    </source>
</evidence>
<feature type="compositionally biased region" description="Low complexity" evidence="6">
    <location>
        <begin position="607"/>
        <end position="616"/>
    </location>
</feature>
<feature type="region of interest" description="Disordered" evidence="6">
    <location>
        <begin position="331"/>
        <end position="355"/>
    </location>
</feature>
<feature type="compositionally biased region" description="Basic residues" evidence="6">
    <location>
        <begin position="918"/>
        <end position="927"/>
    </location>
</feature>
<name>A0A0K6S9K0_9ALVE</name>
<feature type="region of interest" description="Disordered" evidence="6">
    <location>
        <begin position="431"/>
        <end position="556"/>
    </location>
</feature>
<dbReference type="VEuPathDB" id="CryptoDB:Cvel_8099"/>
<evidence type="ECO:0000256" key="1">
    <source>
        <dbReference type="ARBA" id="ARBA00004496"/>
    </source>
</evidence>
<dbReference type="InterPro" id="IPR051437">
    <property type="entry name" value="TTLL_monoglycylase"/>
</dbReference>
<dbReference type="GO" id="GO:0015630">
    <property type="term" value="C:microtubule cytoskeleton"/>
    <property type="evidence" value="ECO:0007669"/>
    <property type="project" value="TreeGrafter"/>
</dbReference>
<protein>
    <recommendedName>
        <fullName evidence="8">ATP-grasp domain-containing protein</fullName>
    </recommendedName>
</protein>
<keyword evidence="4" id="KW-0547">Nucleotide-binding</keyword>
<feature type="compositionally biased region" description="Low complexity" evidence="6">
    <location>
        <begin position="888"/>
        <end position="898"/>
    </location>
</feature>
<feature type="compositionally biased region" description="Basic and acidic residues" evidence="6">
    <location>
        <begin position="450"/>
        <end position="467"/>
    </location>
</feature>
<organism evidence="7">
    <name type="scientific">Chromera velia CCMP2878</name>
    <dbReference type="NCBI Taxonomy" id="1169474"/>
    <lineage>
        <taxon>Eukaryota</taxon>
        <taxon>Sar</taxon>
        <taxon>Alveolata</taxon>
        <taxon>Colpodellida</taxon>
        <taxon>Chromeraceae</taxon>
        <taxon>Chromera</taxon>
    </lineage>
</organism>
<feature type="region of interest" description="Disordered" evidence="6">
    <location>
        <begin position="843"/>
        <end position="936"/>
    </location>
</feature>
<feature type="compositionally biased region" description="Basic and acidic residues" evidence="6">
    <location>
        <begin position="1360"/>
        <end position="1370"/>
    </location>
</feature>
<dbReference type="PANTHER" id="PTHR45870">
    <property type="entry name" value="TUBULIN MONOGLYCYLASE TTLL3"/>
    <property type="match status" value="1"/>
</dbReference>
<keyword evidence="2" id="KW-0963">Cytoplasm</keyword>
<evidence type="ECO:0000313" key="7">
    <source>
        <dbReference type="EMBL" id="CUC10320.1"/>
    </source>
</evidence>
<feature type="region of interest" description="Disordered" evidence="6">
    <location>
        <begin position="369"/>
        <end position="404"/>
    </location>
</feature>
<gene>
    <name evidence="7" type="ORF">Cvel_8099.t1.CR1</name>
</gene>
<feature type="compositionally biased region" description="Gly residues" evidence="6">
    <location>
        <begin position="518"/>
        <end position="530"/>
    </location>
</feature>
<evidence type="ECO:0000256" key="5">
    <source>
        <dbReference type="ARBA" id="ARBA00022840"/>
    </source>
</evidence>
<dbReference type="GO" id="GO:0005737">
    <property type="term" value="C:cytoplasm"/>
    <property type="evidence" value="ECO:0007669"/>
    <property type="project" value="UniProtKB-SubCell"/>
</dbReference>
<dbReference type="Gene3D" id="3.30.470.20">
    <property type="entry name" value="ATP-grasp fold, B domain"/>
    <property type="match status" value="1"/>
</dbReference>
<sequence>MSLQEPADLLSSLRSREEDEDDGGPNSFRGALSMLVPLQCLDDTNAQDPNNTSWTDTALSPKLSDKGGSPMMTSPLMSSPLMVSPRALHEVATSVPSASSPLTISGITNDILGIRESPLPSLPPHQQTGPPTTRRSFRFPSGSSDDARFCPNASGLSDDVLPPPPPLESPSRLVPVPNSLLASDRLVSNSNTNGATSTASAPNSVSARTFEKHMERDPQDLPTQDEILRFSLKRMDTRIASARGAGRALDIASPKAPTASEADNLNELPGGEVRTRPGVLPSEANAFPMGPGGTNGAASASRPIPPVPDLTKAAINAMLLKRQTQMLEKLTAKKKEEKQKAARKKEEKEQQWRRAREVVLARAAAAVASGDELEAPPGSFPDQGQAQTAARPAPPPVSSKGSLGVPAILRRRSVPVPAGSGAAAALRLSVGRTGVGALPPVLDSQGGSSEETHDKERGRGRERERVGGNRTRAASVEGTRQQSPSSVNPNQTQTGRPRWVRRAVASPVDSRRPKGSPPQGGGASSPGQGGQVTESSREGEGGKSAAGVDTSPPSSARAGELLSAVIGAQLSCAGELAASSETATQLLSAAIHREKREAVERQKGQSAAAAAAAAAASGKGGKDEDGGVSVERGEGELTAGEGEGERVSREGADGGAQQSAKGMKETSGASRLQRFMQRVAENSKRTMKPVYFDHTSLAETQIVNHFQRNTQITTKSGLMHNLRSLLWYEEVDVDTFFPRCYDCGDPNEVADWEEDYQITKAEAVLKLYIYQIKAKSVSIGGLPDQKNDSSSAALLASLSRNAGACAVSSTSFPLLPQLHRGKGTGPGDAMGKPARRRLANGEAAELSLTEPRTAPSAPGSRQVSAASSFSTSITATATNDEGHVMTRSASSAASSTASGLRRERLQESKAAGEAKAKPEKKRKKKEKKNKDAPPPVFETKVVEAALEICWRASRDVDETLDDPLEDEKGGLVPPSLWNILKSVDLTDPSTTLRPYSRVEAFKERMEKMRKLKLLRRRKRKAGNGRKKNPGEDSEGGSASAVSDNGEEFHGDEEGSEFRPTRAVSREGWELLTDKERTLLDRVEGALRERKARNPQFEMNGAGNYWIVKPAGKSRGRGVRLLKDFDAIKDVAVTREAHFVVQKYIENPLLVSGRKFDIRQWVLVSDWNPLTVWFFESNYLRFSHLTNNSVAKYSEKFADCEIEGCMMSGGDFADFLKGSCDGEDVYAKHIMPAIKRYVYFSLSCAQDMVENRRNTFELYGYDFMVDDNLNTWLIEINSSPAMDYSTKVTKLMVKKVMEDAVKVMVDYYSASSKKRESVDTGDFQILHRSKRAMERPPGSLGVSLQVVGEKLSGLPGKKKTERAEKDKEKANSKQQQQQTQGSAEKEKEKESAQSPQTSPASPSALPSPSASSPQAGPTKTMSPNQVTIGIQVGAVCLSPHRKLKPPRDPQPPVE</sequence>
<feature type="compositionally biased region" description="Basic and acidic residues" evidence="6">
    <location>
        <begin position="620"/>
        <end position="635"/>
    </location>
</feature>
<feature type="compositionally biased region" description="Polar residues" evidence="6">
    <location>
        <begin position="187"/>
        <end position="207"/>
    </location>
</feature>
<feature type="compositionally biased region" description="Basic and acidic residues" evidence="6">
    <location>
        <begin position="1046"/>
        <end position="1061"/>
    </location>
</feature>
<dbReference type="GO" id="GO:0005524">
    <property type="term" value="F:ATP binding"/>
    <property type="evidence" value="ECO:0007669"/>
    <property type="project" value="UniProtKB-KW"/>
</dbReference>
<feature type="compositionally biased region" description="Basic and acidic residues" evidence="6">
    <location>
        <begin position="209"/>
        <end position="219"/>
    </location>
</feature>
<dbReference type="SUPFAM" id="SSF56059">
    <property type="entry name" value="Glutathione synthetase ATP-binding domain-like"/>
    <property type="match status" value="1"/>
</dbReference>
<evidence type="ECO:0000256" key="4">
    <source>
        <dbReference type="ARBA" id="ARBA00022741"/>
    </source>
</evidence>
<accession>A0A0K6S9K0</accession>
<dbReference type="PROSITE" id="PS51221">
    <property type="entry name" value="TTL"/>
    <property type="match status" value="1"/>
</dbReference>
<comment type="subcellular location">
    <subcellularLocation>
        <location evidence="1">Cytoplasm</location>
    </subcellularLocation>
</comment>
<feature type="region of interest" description="Disordered" evidence="6">
    <location>
        <begin position="253"/>
        <end position="305"/>
    </location>
</feature>
<feature type="compositionally biased region" description="Low complexity" evidence="6">
    <location>
        <begin position="864"/>
        <end position="878"/>
    </location>
</feature>
<feature type="compositionally biased region" description="Polar residues" evidence="6">
    <location>
        <begin position="124"/>
        <end position="134"/>
    </location>
</feature>
<feature type="region of interest" description="Disordered" evidence="6">
    <location>
        <begin position="1013"/>
        <end position="1061"/>
    </location>
</feature>
<feature type="compositionally biased region" description="Basic and acidic residues" evidence="6">
    <location>
        <begin position="643"/>
        <end position="652"/>
    </location>
</feature>
<feature type="compositionally biased region" description="Polar residues" evidence="6">
    <location>
        <begin position="478"/>
        <end position="495"/>
    </location>
</feature>
<feature type="compositionally biased region" description="Low complexity" evidence="6">
    <location>
        <begin position="1391"/>
        <end position="1414"/>
    </location>
</feature>
<feature type="region of interest" description="Disordered" evidence="6">
    <location>
        <begin position="1350"/>
        <end position="1453"/>
    </location>
</feature>
<evidence type="ECO:0000256" key="3">
    <source>
        <dbReference type="ARBA" id="ARBA00022598"/>
    </source>
</evidence>
<reference evidence="7" key="1">
    <citation type="submission" date="2014-11" db="EMBL/GenBank/DDBJ databases">
        <title>Molecular phylogeny of cliff fern family Woodsiaceae with morphological implications.</title>
        <authorList>
            <person name="Shao Y.-Z."/>
            <person name="Wei R."/>
            <person name="Zhang X.-C."/>
        </authorList>
    </citation>
    <scope>NUCLEOTIDE SEQUENCE</scope>
</reference>
<dbReference type="InterPro" id="IPR004344">
    <property type="entry name" value="TTL/TTLL_fam"/>
</dbReference>
<feature type="compositionally biased region" description="Polar residues" evidence="6">
    <location>
        <begin position="1416"/>
        <end position="1427"/>
    </location>
</feature>
<dbReference type="PANTHER" id="PTHR45870:SF2">
    <property type="entry name" value="TUBULIN MONOGLYCYLASE TTLL3"/>
    <property type="match status" value="1"/>
</dbReference>
<feature type="region of interest" description="Disordered" evidence="6">
    <location>
        <begin position="1"/>
        <end position="77"/>
    </location>
</feature>
<feature type="compositionally biased region" description="Basic residues" evidence="6">
    <location>
        <begin position="1013"/>
        <end position="1027"/>
    </location>
</feature>
<feature type="region of interest" description="Disordered" evidence="6">
    <location>
        <begin position="187"/>
        <end position="220"/>
    </location>
</feature>
<dbReference type="GO" id="GO:0070736">
    <property type="term" value="F:protein-glycine ligase activity, initiating"/>
    <property type="evidence" value="ECO:0007669"/>
    <property type="project" value="TreeGrafter"/>
</dbReference>
<feature type="compositionally biased region" description="Polar residues" evidence="6">
    <location>
        <begin position="42"/>
        <end position="58"/>
    </location>
</feature>
<keyword evidence="3" id="KW-0436">Ligase</keyword>
<evidence type="ECO:0008006" key="8">
    <source>
        <dbReference type="Google" id="ProtNLM"/>
    </source>
</evidence>
<dbReference type="EMBL" id="CDMZ01003596">
    <property type="protein sequence ID" value="CUC10320.1"/>
    <property type="molecule type" value="Genomic_DNA"/>
</dbReference>